<dbReference type="KEGG" id="mbry:B1812_15655"/>
<dbReference type="RefSeq" id="WP_085773758.1">
    <property type="nucleotide sequence ID" value="NZ_AP027149.1"/>
</dbReference>
<feature type="transmembrane region" description="Helical" evidence="1">
    <location>
        <begin position="47"/>
        <end position="67"/>
    </location>
</feature>
<keyword evidence="1" id="KW-1133">Transmembrane helix</keyword>
<evidence type="ECO:0000313" key="3">
    <source>
        <dbReference type="Proteomes" id="UP000193978"/>
    </source>
</evidence>
<organism evidence="2 3">
    <name type="scientific">Methylocystis bryophila</name>
    <dbReference type="NCBI Taxonomy" id="655015"/>
    <lineage>
        <taxon>Bacteria</taxon>
        <taxon>Pseudomonadati</taxon>
        <taxon>Pseudomonadota</taxon>
        <taxon>Alphaproteobacteria</taxon>
        <taxon>Hyphomicrobiales</taxon>
        <taxon>Methylocystaceae</taxon>
        <taxon>Methylocystis</taxon>
    </lineage>
</organism>
<dbReference type="InterPro" id="IPR025356">
    <property type="entry name" value="DUF4260"/>
</dbReference>
<dbReference type="OrthoDB" id="9813911at2"/>
<accession>A0A1W6N1K2</accession>
<gene>
    <name evidence="2" type="ORF">B1812_15655</name>
</gene>
<name>A0A1W6N1K2_9HYPH</name>
<protein>
    <recommendedName>
        <fullName evidence="4">DUF4260 domain-containing protein</fullName>
    </recommendedName>
</protein>
<keyword evidence="3" id="KW-1185">Reference proteome</keyword>
<keyword evidence="1" id="KW-0472">Membrane</keyword>
<evidence type="ECO:0000313" key="2">
    <source>
        <dbReference type="EMBL" id="ARN83697.1"/>
    </source>
</evidence>
<dbReference type="Pfam" id="PF14079">
    <property type="entry name" value="DUF4260"/>
    <property type="match status" value="1"/>
</dbReference>
<dbReference type="AlphaFoldDB" id="A0A1W6N1K2"/>
<evidence type="ECO:0000256" key="1">
    <source>
        <dbReference type="SAM" id="Phobius"/>
    </source>
</evidence>
<dbReference type="EMBL" id="CP019948">
    <property type="protein sequence ID" value="ARN83697.1"/>
    <property type="molecule type" value="Genomic_DNA"/>
</dbReference>
<sequence>MEGAALSGVAVFAYSRTGGSWWLFAALFLAPDLSMIVYLVGPRLGAVAYNCLHVTFVPLVLVVLGYISGKPLLIQIALIHIAHIGFDRALGFGLKYPTGFRDTHLGRAEFSLPWSGRSLSHPSS</sequence>
<reference evidence="2 3" key="1">
    <citation type="submission" date="2017-02" db="EMBL/GenBank/DDBJ databases">
        <authorList>
            <person name="Peterson S.W."/>
        </authorList>
    </citation>
    <scope>NUCLEOTIDE SEQUENCE [LARGE SCALE GENOMIC DNA]</scope>
    <source>
        <strain evidence="2 3">S285</strain>
    </source>
</reference>
<dbReference type="Proteomes" id="UP000193978">
    <property type="component" value="Chromosome"/>
</dbReference>
<evidence type="ECO:0008006" key="4">
    <source>
        <dbReference type="Google" id="ProtNLM"/>
    </source>
</evidence>
<feature type="transmembrane region" description="Helical" evidence="1">
    <location>
        <begin position="20"/>
        <end position="40"/>
    </location>
</feature>
<proteinExistence type="predicted"/>
<keyword evidence="1" id="KW-0812">Transmembrane</keyword>